<evidence type="ECO:0000313" key="9">
    <source>
        <dbReference type="Proteomes" id="UP000001876"/>
    </source>
</evidence>
<dbReference type="OrthoDB" id="2500381at2759"/>
<dbReference type="Gene3D" id="6.10.130.30">
    <property type="match status" value="1"/>
</dbReference>
<keyword evidence="3" id="KW-0227">DNA damage</keyword>
<dbReference type="STRING" id="564608.C1MIX6"/>
<organism evidence="9">
    <name type="scientific">Micromonas pusilla (strain CCMP1545)</name>
    <name type="common">Picoplanktonic green alga</name>
    <dbReference type="NCBI Taxonomy" id="564608"/>
    <lineage>
        <taxon>Eukaryota</taxon>
        <taxon>Viridiplantae</taxon>
        <taxon>Chlorophyta</taxon>
        <taxon>Mamiellophyceae</taxon>
        <taxon>Mamiellales</taxon>
        <taxon>Mamiellaceae</taxon>
        <taxon>Micromonas</taxon>
    </lineage>
</organism>
<dbReference type="PANTHER" id="PTHR28680">
    <property type="entry name" value="CENTROMERE PROTEIN X"/>
    <property type="match status" value="1"/>
</dbReference>
<keyword evidence="4" id="KW-0238">DNA-binding</keyword>
<dbReference type="GeneID" id="9680879"/>
<dbReference type="Pfam" id="PF09415">
    <property type="entry name" value="CENP-X"/>
    <property type="match status" value="1"/>
</dbReference>
<comment type="subcellular location">
    <subcellularLocation>
        <location evidence="1">Nucleus</location>
    </subcellularLocation>
</comment>
<feature type="region of interest" description="Disordered" evidence="7">
    <location>
        <begin position="26"/>
        <end position="53"/>
    </location>
</feature>
<keyword evidence="5" id="KW-0234">DNA repair</keyword>
<dbReference type="GO" id="GO:0006281">
    <property type="term" value="P:DNA repair"/>
    <property type="evidence" value="ECO:0007669"/>
    <property type="project" value="UniProtKB-KW"/>
</dbReference>
<keyword evidence="6" id="KW-0539">Nucleus</keyword>
<dbReference type="EMBL" id="GG663735">
    <property type="protein sequence ID" value="EEH60463.1"/>
    <property type="molecule type" value="Genomic_DNA"/>
</dbReference>
<protein>
    <submittedName>
        <fullName evidence="8">Predicted protein</fullName>
    </submittedName>
</protein>
<gene>
    <name evidence="8" type="ORF">MICPUCDRAFT_50733</name>
</gene>
<accession>C1MIX6</accession>
<dbReference type="GO" id="GO:0003677">
    <property type="term" value="F:DNA binding"/>
    <property type="evidence" value="ECO:0007669"/>
    <property type="project" value="UniProtKB-KW"/>
</dbReference>
<dbReference type="GO" id="GO:0071821">
    <property type="term" value="C:FANCM-MHF complex"/>
    <property type="evidence" value="ECO:0007669"/>
    <property type="project" value="TreeGrafter"/>
</dbReference>
<comment type="similarity">
    <text evidence="2">Belongs to the CENP-X/MHF2 family.</text>
</comment>
<dbReference type="KEGG" id="mpp:MICPUCDRAFT_50733"/>
<proteinExistence type="inferred from homology"/>
<evidence type="ECO:0000256" key="4">
    <source>
        <dbReference type="ARBA" id="ARBA00023125"/>
    </source>
</evidence>
<dbReference type="Proteomes" id="UP000001876">
    <property type="component" value="Unassembled WGS sequence"/>
</dbReference>
<name>C1MIX6_MICPC</name>
<dbReference type="GO" id="GO:0051382">
    <property type="term" value="P:kinetochore assembly"/>
    <property type="evidence" value="ECO:0007669"/>
    <property type="project" value="InterPro"/>
</dbReference>
<evidence type="ECO:0000256" key="6">
    <source>
        <dbReference type="ARBA" id="ARBA00023242"/>
    </source>
</evidence>
<evidence type="ECO:0000256" key="5">
    <source>
        <dbReference type="ARBA" id="ARBA00023204"/>
    </source>
</evidence>
<dbReference type="GO" id="GO:0031297">
    <property type="term" value="P:replication fork processing"/>
    <property type="evidence" value="ECO:0007669"/>
    <property type="project" value="TreeGrafter"/>
</dbReference>
<keyword evidence="9" id="KW-1185">Reference proteome</keyword>
<evidence type="ECO:0000256" key="3">
    <source>
        <dbReference type="ARBA" id="ARBA00022763"/>
    </source>
</evidence>
<evidence type="ECO:0000313" key="8">
    <source>
        <dbReference type="EMBL" id="EEH60463.1"/>
    </source>
</evidence>
<evidence type="ECO:0000256" key="1">
    <source>
        <dbReference type="ARBA" id="ARBA00004123"/>
    </source>
</evidence>
<dbReference type="RefSeq" id="XP_003055211.1">
    <property type="nucleotide sequence ID" value="XM_003055165.1"/>
</dbReference>
<evidence type="ECO:0000256" key="2">
    <source>
        <dbReference type="ARBA" id="ARBA00009359"/>
    </source>
</evidence>
<dbReference type="GO" id="GO:0000712">
    <property type="term" value="P:resolution of meiotic recombination intermediates"/>
    <property type="evidence" value="ECO:0007669"/>
    <property type="project" value="TreeGrafter"/>
</dbReference>
<dbReference type="AlphaFoldDB" id="C1MIX6"/>
<evidence type="ECO:0000256" key="7">
    <source>
        <dbReference type="SAM" id="MobiDB-lite"/>
    </source>
</evidence>
<dbReference type="PANTHER" id="PTHR28680:SF1">
    <property type="entry name" value="CENTROMERE PROTEIN X"/>
    <property type="match status" value="1"/>
</dbReference>
<dbReference type="InterPro" id="IPR018552">
    <property type="entry name" value="CENP-X"/>
</dbReference>
<sequence length="112" mass="11869">MHREKISPDLVVQLFQLHWEESEREKAAAAAAAEGGDGVDGVDGDGDGGGGRAARKISIKDEAVLASAEVLRHFAAEIVHRAVEIAAQDGDDTVDGGHLERILPQLMLDFAT</sequence>
<dbReference type="CDD" id="cd22921">
    <property type="entry name" value="HFD_CENP-X"/>
    <property type="match status" value="1"/>
</dbReference>
<dbReference type="eggNOG" id="ENOG502S5FD">
    <property type="taxonomic scope" value="Eukaryota"/>
</dbReference>
<reference evidence="8 9" key="1">
    <citation type="journal article" date="2009" name="Science">
        <title>Green evolution and dynamic adaptations revealed by genomes of the marine picoeukaryotes Micromonas.</title>
        <authorList>
            <person name="Worden A.Z."/>
            <person name="Lee J.H."/>
            <person name="Mock T."/>
            <person name="Rouze P."/>
            <person name="Simmons M.P."/>
            <person name="Aerts A.L."/>
            <person name="Allen A.E."/>
            <person name="Cuvelier M.L."/>
            <person name="Derelle E."/>
            <person name="Everett M.V."/>
            <person name="Foulon E."/>
            <person name="Grimwood J."/>
            <person name="Gundlach H."/>
            <person name="Henrissat B."/>
            <person name="Napoli C."/>
            <person name="McDonald S.M."/>
            <person name="Parker M.S."/>
            <person name="Rombauts S."/>
            <person name="Salamov A."/>
            <person name="Von Dassow P."/>
            <person name="Badger J.H."/>
            <person name="Coutinho P.M."/>
            <person name="Demir E."/>
            <person name="Dubchak I."/>
            <person name="Gentemann C."/>
            <person name="Eikrem W."/>
            <person name="Gready J.E."/>
            <person name="John U."/>
            <person name="Lanier W."/>
            <person name="Lindquist E.A."/>
            <person name="Lucas S."/>
            <person name="Mayer K.F."/>
            <person name="Moreau H."/>
            <person name="Not F."/>
            <person name="Otillar R."/>
            <person name="Panaud O."/>
            <person name="Pangilinan J."/>
            <person name="Paulsen I."/>
            <person name="Piegu B."/>
            <person name="Poliakov A."/>
            <person name="Robbens S."/>
            <person name="Schmutz J."/>
            <person name="Toulza E."/>
            <person name="Wyss T."/>
            <person name="Zelensky A."/>
            <person name="Zhou K."/>
            <person name="Armbrust E.V."/>
            <person name="Bhattacharya D."/>
            <person name="Goodenough U.W."/>
            <person name="Van de Peer Y."/>
            <person name="Grigoriev I.V."/>
        </authorList>
    </citation>
    <scope>NUCLEOTIDE SEQUENCE [LARGE SCALE GENOMIC DNA]</scope>
    <source>
        <strain evidence="8 9">CCMP1545</strain>
    </source>
</reference>